<dbReference type="InterPro" id="IPR002376">
    <property type="entry name" value="Formyl_transf_N"/>
</dbReference>
<feature type="domain" description="Formyl transferase N-terminal" evidence="1">
    <location>
        <begin position="100"/>
        <end position="204"/>
    </location>
</feature>
<gene>
    <name evidence="2" type="ORF">GGQ72_000372</name>
</gene>
<dbReference type="Pfam" id="PF00551">
    <property type="entry name" value="Formyl_trans_N"/>
    <property type="match status" value="1"/>
</dbReference>
<dbReference type="InterPro" id="IPR036477">
    <property type="entry name" value="Formyl_transf_N_sf"/>
</dbReference>
<evidence type="ECO:0000259" key="1">
    <source>
        <dbReference type="Pfam" id="PF00551"/>
    </source>
</evidence>
<dbReference type="Proteomes" id="UP000519897">
    <property type="component" value="Unassembled WGS sequence"/>
</dbReference>
<dbReference type="CDD" id="cd08653">
    <property type="entry name" value="FMT_core_like_3"/>
    <property type="match status" value="1"/>
</dbReference>
<dbReference type="Gene3D" id="3.40.50.170">
    <property type="entry name" value="Formyl transferase, N-terminal domain"/>
    <property type="match status" value="1"/>
</dbReference>
<protein>
    <recommendedName>
        <fullName evidence="1">Formyl transferase N-terminal domain-containing protein</fullName>
    </recommendedName>
</protein>
<evidence type="ECO:0000313" key="3">
    <source>
        <dbReference type="Proteomes" id="UP000519897"/>
    </source>
</evidence>
<name>A0A7W6LCM2_9HYPH</name>
<keyword evidence="3" id="KW-1185">Reference proteome</keyword>
<comment type="caution">
    <text evidence="2">The sequence shown here is derived from an EMBL/GenBank/DDBJ whole genome shotgun (WGS) entry which is preliminary data.</text>
</comment>
<dbReference type="EMBL" id="JACIEC010000001">
    <property type="protein sequence ID" value="MBB4141873.1"/>
    <property type="molecule type" value="Genomic_DNA"/>
</dbReference>
<reference evidence="2 3" key="1">
    <citation type="submission" date="2020-08" db="EMBL/GenBank/DDBJ databases">
        <title>Genomic Encyclopedia of Type Strains, Phase IV (KMG-IV): sequencing the most valuable type-strain genomes for metagenomic binning, comparative biology and taxonomic classification.</title>
        <authorList>
            <person name="Goeker M."/>
        </authorList>
    </citation>
    <scope>NUCLEOTIDE SEQUENCE [LARGE SCALE GENOMIC DNA]</scope>
    <source>
        <strain evidence="2 3">DSM 29514</strain>
    </source>
</reference>
<dbReference type="SUPFAM" id="SSF53328">
    <property type="entry name" value="Formyltransferase"/>
    <property type="match status" value="1"/>
</dbReference>
<accession>A0A7W6LCM2</accession>
<evidence type="ECO:0000313" key="2">
    <source>
        <dbReference type="EMBL" id="MBB4141873.1"/>
    </source>
</evidence>
<dbReference type="AlphaFoldDB" id="A0A7W6LCM2"/>
<dbReference type="RefSeq" id="WP_165135540.1">
    <property type="nucleotide sequence ID" value="NZ_CP049250.1"/>
</dbReference>
<proteinExistence type="predicted"/>
<sequence>MTAPNPARLVVLTAGGLNPQVMINALHAHFPNLTVIQENYESKTDVLKRRARRLGWLQAVGQLGTMIVSRLGKRITQKRTEEIIEQYGLISQPLSTVPVTRVSSLNDPDAHAAILRAKPDLLFSISCRLLSRNTLAAIPCPIVNFHAGINPNYRGQMGGYWARVENDENNFGATLHYVDAGTDTGDTLAEVRVRPAADDTISTYPLLLTAASIVPTVQTLTSVLDGTAKPYAPSGPSRLRFPPPLWTYLFNGVTKSIW</sequence>
<organism evidence="2 3">
    <name type="scientific">Rhizobium rhizoryzae</name>
    <dbReference type="NCBI Taxonomy" id="451876"/>
    <lineage>
        <taxon>Bacteria</taxon>
        <taxon>Pseudomonadati</taxon>
        <taxon>Pseudomonadota</taxon>
        <taxon>Alphaproteobacteria</taxon>
        <taxon>Hyphomicrobiales</taxon>
        <taxon>Rhizobiaceae</taxon>
        <taxon>Rhizobium/Agrobacterium group</taxon>
        <taxon>Rhizobium</taxon>
    </lineage>
</organism>